<sequence>MSFFEKGAVRIHYEEAGSGFPLLLIAGGGLNSNISGITGDYPPFNAVKEFGNEYRCIAYDLRNAPPGQSTGPLEIERPWDSHTDDQLALMDHLGFEKFMVLGFCIGGPLIWNLIKRVPDRVVAAVLAMPSGSRPEMRDLFYNNNMTGWAPELTKRRPDIAMEQAEKFLTRMYRTDPDFVFTVTRDFVRQCQTPVLILPDDIPAHPYAVAMESAMLAPNAEVSLFPWKEPKERVPLAVRQIRSFLRAHRPVANS</sequence>
<keyword evidence="3" id="KW-1185">Reference proteome</keyword>
<evidence type="ECO:0000313" key="2">
    <source>
        <dbReference type="EMBL" id="ANW03515.1"/>
    </source>
</evidence>
<dbReference type="Pfam" id="PF00561">
    <property type="entry name" value="Abhydrolase_1"/>
    <property type="match status" value="1"/>
</dbReference>
<dbReference type="PANTHER" id="PTHR43433:SF5">
    <property type="entry name" value="AB HYDROLASE-1 DOMAIN-CONTAINING PROTEIN"/>
    <property type="match status" value="1"/>
</dbReference>
<dbReference type="STRING" id="1274631.LMTR13_28595"/>
<dbReference type="Proteomes" id="UP000092839">
    <property type="component" value="Chromosome"/>
</dbReference>
<dbReference type="OrthoDB" id="495620at2"/>
<organism evidence="2 3">
    <name type="scientific">Bradyrhizobium icense</name>
    <dbReference type="NCBI Taxonomy" id="1274631"/>
    <lineage>
        <taxon>Bacteria</taxon>
        <taxon>Pseudomonadati</taxon>
        <taxon>Pseudomonadota</taxon>
        <taxon>Alphaproteobacteria</taxon>
        <taxon>Hyphomicrobiales</taxon>
        <taxon>Nitrobacteraceae</taxon>
        <taxon>Bradyrhizobium</taxon>
    </lineage>
</organism>
<dbReference type="PANTHER" id="PTHR43433">
    <property type="entry name" value="HYDROLASE, ALPHA/BETA FOLD FAMILY PROTEIN"/>
    <property type="match status" value="1"/>
</dbReference>
<dbReference type="RefSeq" id="WP_065730690.1">
    <property type="nucleotide sequence ID" value="NZ_CP016428.1"/>
</dbReference>
<dbReference type="InterPro" id="IPR029058">
    <property type="entry name" value="AB_hydrolase_fold"/>
</dbReference>
<protein>
    <recommendedName>
        <fullName evidence="1">AB hydrolase-1 domain-containing protein</fullName>
    </recommendedName>
</protein>
<accession>A0A1B1UL94</accession>
<evidence type="ECO:0000313" key="3">
    <source>
        <dbReference type="Proteomes" id="UP000092839"/>
    </source>
</evidence>
<reference evidence="2 3" key="1">
    <citation type="submission" date="2016-07" db="EMBL/GenBank/DDBJ databases">
        <title>Complete genome sequence of Bradyrhizobium icense LMTR 13T, a potential inoculant strain isolated from lima bean (Phaseolus lunatus) in Peru.</title>
        <authorList>
            <person name="Ormeno-Orrillo E."/>
            <person name="Duran D."/>
            <person name="Rogel M.A."/>
            <person name="Rey L."/>
            <person name="Imperial J."/>
            <person name="Ruiz-Argueso T."/>
            <person name="Martinez-Romero E."/>
        </authorList>
    </citation>
    <scope>NUCLEOTIDE SEQUENCE [LARGE SCALE GENOMIC DNA]</scope>
    <source>
        <strain evidence="2 3">LMTR 13</strain>
    </source>
</reference>
<gene>
    <name evidence="2" type="ORF">LMTR13_28595</name>
</gene>
<feature type="domain" description="AB hydrolase-1" evidence="1">
    <location>
        <begin position="21"/>
        <end position="140"/>
    </location>
</feature>
<dbReference type="Gene3D" id="3.40.50.1820">
    <property type="entry name" value="alpha/beta hydrolase"/>
    <property type="match status" value="1"/>
</dbReference>
<dbReference type="SUPFAM" id="SSF53474">
    <property type="entry name" value="alpha/beta-Hydrolases"/>
    <property type="match status" value="1"/>
</dbReference>
<dbReference type="InterPro" id="IPR000073">
    <property type="entry name" value="AB_hydrolase_1"/>
</dbReference>
<evidence type="ECO:0000259" key="1">
    <source>
        <dbReference type="Pfam" id="PF00561"/>
    </source>
</evidence>
<dbReference type="AlphaFoldDB" id="A0A1B1UL94"/>
<proteinExistence type="predicted"/>
<dbReference type="KEGG" id="bic:LMTR13_28595"/>
<name>A0A1B1UL94_9BRAD</name>
<dbReference type="InterPro" id="IPR050471">
    <property type="entry name" value="AB_hydrolase"/>
</dbReference>
<dbReference type="EMBL" id="CP016428">
    <property type="protein sequence ID" value="ANW03515.1"/>
    <property type="molecule type" value="Genomic_DNA"/>
</dbReference>